<dbReference type="GO" id="GO:0005524">
    <property type="term" value="F:ATP binding"/>
    <property type="evidence" value="ECO:0007669"/>
    <property type="project" value="InterPro"/>
</dbReference>
<keyword evidence="8" id="KW-1185">Reference proteome</keyword>
<dbReference type="RefSeq" id="WP_045566014.1">
    <property type="nucleotide sequence ID" value="NZ_LNJU01000004.1"/>
</dbReference>
<dbReference type="HAMAP" id="MF_00580">
    <property type="entry name" value="CH10"/>
    <property type="match status" value="1"/>
</dbReference>
<evidence type="ECO:0000256" key="4">
    <source>
        <dbReference type="RuleBase" id="RU000535"/>
    </source>
</evidence>
<dbReference type="GO" id="GO:0051087">
    <property type="term" value="F:protein-folding chaperone binding"/>
    <property type="evidence" value="ECO:0007669"/>
    <property type="project" value="TreeGrafter"/>
</dbReference>
<evidence type="ECO:0000313" key="8">
    <source>
        <dbReference type="Proteomes" id="UP000056453"/>
    </source>
</evidence>
<dbReference type="FunFam" id="2.30.33.40:FF:000001">
    <property type="entry name" value="10 kDa chaperonin"/>
    <property type="match status" value="1"/>
</dbReference>
<dbReference type="InterPro" id="IPR011032">
    <property type="entry name" value="GroES-like_sf"/>
</dbReference>
<dbReference type="Proteomes" id="UP000060630">
    <property type="component" value="Unassembled WGS sequence"/>
</dbReference>
<dbReference type="NCBIfam" id="NF001531">
    <property type="entry name" value="PRK00364.2-2"/>
    <property type="match status" value="1"/>
</dbReference>
<dbReference type="GO" id="GO:0044183">
    <property type="term" value="F:protein folding chaperone"/>
    <property type="evidence" value="ECO:0007669"/>
    <property type="project" value="InterPro"/>
</dbReference>
<dbReference type="GO" id="GO:0005737">
    <property type="term" value="C:cytoplasm"/>
    <property type="evidence" value="ECO:0007669"/>
    <property type="project" value="UniProtKB-SubCell"/>
</dbReference>
<comment type="subcellular location">
    <subcellularLocation>
        <location evidence="3">Cytoplasm</location>
    </subcellularLocation>
</comment>
<dbReference type="InterPro" id="IPR037124">
    <property type="entry name" value="Chaperonin_GroES_sf"/>
</dbReference>
<dbReference type="NCBIfam" id="NF001533">
    <property type="entry name" value="PRK00364.2-4"/>
    <property type="match status" value="1"/>
</dbReference>
<dbReference type="PANTHER" id="PTHR10772:SF58">
    <property type="entry name" value="CO-CHAPERONIN GROES"/>
    <property type="match status" value="1"/>
</dbReference>
<organism evidence="6 9">
    <name type="scientific">Burkholderia ubonensis</name>
    <dbReference type="NCBI Taxonomy" id="101571"/>
    <lineage>
        <taxon>Bacteria</taxon>
        <taxon>Pseudomonadati</taxon>
        <taxon>Pseudomonadota</taxon>
        <taxon>Betaproteobacteria</taxon>
        <taxon>Burkholderiales</taxon>
        <taxon>Burkholderiaceae</taxon>
        <taxon>Burkholderia</taxon>
        <taxon>Burkholderia cepacia complex</taxon>
    </lineage>
</organism>
<keyword evidence="2 3" id="KW-0143">Chaperone</keyword>
<dbReference type="CDD" id="cd00320">
    <property type="entry name" value="cpn10"/>
    <property type="match status" value="1"/>
</dbReference>
<evidence type="ECO:0000256" key="3">
    <source>
        <dbReference type="HAMAP-Rule" id="MF_00580"/>
    </source>
</evidence>
<protein>
    <recommendedName>
        <fullName evidence="3">Co-chaperonin GroES</fullName>
    </recommendedName>
    <alternativeName>
        <fullName evidence="3">10 kDa chaperonin</fullName>
    </alternativeName>
    <alternativeName>
        <fullName evidence="3">Chaperonin-10</fullName>
        <shortName evidence="3">Cpn10</shortName>
    </alternativeName>
</protein>
<dbReference type="InterPro" id="IPR020818">
    <property type="entry name" value="Chaperonin_GroES"/>
</dbReference>
<dbReference type="EMBL" id="LPHD01000194">
    <property type="protein sequence ID" value="KWA72726.1"/>
    <property type="molecule type" value="Genomic_DNA"/>
</dbReference>
<name>A0A106U5G7_9BURK</name>
<accession>A0A106U5G7</accession>
<keyword evidence="3" id="KW-0963">Cytoplasm</keyword>
<dbReference type="Pfam" id="PF00166">
    <property type="entry name" value="Cpn10"/>
    <property type="match status" value="1"/>
</dbReference>
<dbReference type="SUPFAM" id="SSF50129">
    <property type="entry name" value="GroES-like"/>
    <property type="match status" value="1"/>
</dbReference>
<comment type="similarity">
    <text evidence="1 3 4">Belongs to the GroES chaperonin family.</text>
</comment>
<evidence type="ECO:0000313" key="6">
    <source>
        <dbReference type="EMBL" id="KWA72726.1"/>
    </source>
</evidence>
<gene>
    <name evidence="3" type="primary">groES</name>
    <name evidence="3" type="synonym">groS</name>
    <name evidence="5" type="ORF">WJ96_01165</name>
    <name evidence="7" type="ORF">WK57_19550</name>
    <name evidence="6" type="ORF">WL29_04800</name>
</gene>
<evidence type="ECO:0000313" key="10">
    <source>
        <dbReference type="Proteomes" id="UP000070119"/>
    </source>
</evidence>
<comment type="function">
    <text evidence="3 4">Together with the chaperonin GroEL, plays an essential role in assisting protein folding. The GroEL-GroES system forms a nano-cage that allows encapsulation of the non-native substrate proteins and provides a physical environment optimized to promote and accelerate protein folding. GroES binds to the apical surface of the GroEL ring, thereby capping the opening of the GroEL channel.</text>
</comment>
<dbReference type="EMBL" id="LPBJ01000104">
    <property type="protein sequence ID" value="KVP87609.1"/>
    <property type="molecule type" value="Genomic_DNA"/>
</dbReference>
<reference evidence="7 10" key="2">
    <citation type="submission" date="2015-11" db="EMBL/GenBank/DDBJ databases">
        <authorList>
            <person name="Sahl J."/>
            <person name="Wagner D."/>
            <person name="Keim P."/>
        </authorList>
    </citation>
    <scope>NUCLEOTIDE SEQUENCE [LARGE SCALE GENOMIC DNA]</scope>
    <source>
        <strain evidence="7 10">MSMB1157</strain>
    </source>
</reference>
<reference evidence="8 9" key="1">
    <citation type="submission" date="2015-11" db="EMBL/GenBank/DDBJ databases">
        <title>Expanding the genomic diversity of Burkholderia species for the development of highly accurate diagnostics.</title>
        <authorList>
            <person name="Sahl J."/>
            <person name="Keim P."/>
            <person name="Wagner D."/>
        </authorList>
    </citation>
    <scope>NUCLEOTIDE SEQUENCE [LARGE SCALE GENOMIC DNA]</scope>
    <source>
        <strain evidence="5 8">MSMB1808WGS</strain>
        <strain evidence="6 9">MSMB2087WGS</strain>
    </source>
</reference>
<dbReference type="Proteomes" id="UP000056453">
    <property type="component" value="Unassembled WGS sequence"/>
</dbReference>
<dbReference type="Proteomes" id="UP000070119">
    <property type="component" value="Unassembled WGS sequence"/>
</dbReference>
<comment type="caution">
    <text evidence="6">The sequence shown here is derived from an EMBL/GenBank/DDBJ whole genome shotgun (WGS) entry which is preliminary data.</text>
</comment>
<dbReference type="GO" id="GO:0051082">
    <property type="term" value="F:unfolded protein binding"/>
    <property type="evidence" value="ECO:0007669"/>
    <property type="project" value="TreeGrafter"/>
</dbReference>
<dbReference type="SMART" id="SM00883">
    <property type="entry name" value="Cpn10"/>
    <property type="match status" value="1"/>
</dbReference>
<evidence type="ECO:0000313" key="7">
    <source>
        <dbReference type="EMBL" id="KWZ57683.1"/>
    </source>
</evidence>
<dbReference type="NCBIfam" id="NF001527">
    <property type="entry name" value="PRK00364.1-2"/>
    <property type="match status" value="1"/>
</dbReference>
<evidence type="ECO:0000256" key="2">
    <source>
        <dbReference type="ARBA" id="ARBA00023186"/>
    </source>
</evidence>
<dbReference type="PANTHER" id="PTHR10772">
    <property type="entry name" value="10 KDA HEAT SHOCK PROTEIN"/>
    <property type="match status" value="1"/>
</dbReference>
<dbReference type="Gene3D" id="2.30.33.40">
    <property type="entry name" value="GroES chaperonin"/>
    <property type="match status" value="1"/>
</dbReference>
<evidence type="ECO:0000313" key="5">
    <source>
        <dbReference type="EMBL" id="KVP87609.1"/>
    </source>
</evidence>
<dbReference type="GO" id="GO:0046872">
    <property type="term" value="F:metal ion binding"/>
    <property type="evidence" value="ECO:0007669"/>
    <property type="project" value="TreeGrafter"/>
</dbReference>
<evidence type="ECO:0000256" key="1">
    <source>
        <dbReference type="ARBA" id="ARBA00006975"/>
    </source>
</evidence>
<evidence type="ECO:0000313" key="9">
    <source>
        <dbReference type="Proteomes" id="UP000060630"/>
    </source>
</evidence>
<dbReference type="PRINTS" id="PR00297">
    <property type="entry name" value="CHAPERONIN10"/>
</dbReference>
<proteinExistence type="inferred from homology"/>
<dbReference type="EMBL" id="LNJU01000004">
    <property type="protein sequence ID" value="KWZ57683.1"/>
    <property type="molecule type" value="Genomic_DNA"/>
</dbReference>
<sequence>MKICPLHDRVVVRRQEQERRTAAGIVIPDTAAEKPDHGEVIAVGPGTRLEDGRRCEPDVKVGDRVLFGKYAGTPIKVDGEELLVMREADLLAVVTADSAP</sequence>
<dbReference type="AlphaFoldDB" id="A0A106U5G7"/>
<comment type="subunit">
    <text evidence="3">Heptamer of 7 subunits arranged in a ring. Interacts with the chaperonin GroEL.</text>
</comment>